<name>A0ABU4RA00_9FLAO</name>
<protein>
    <recommendedName>
        <fullName evidence="3">DKNYY family protein</fullName>
    </recommendedName>
</protein>
<evidence type="ECO:0000313" key="2">
    <source>
        <dbReference type="Proteomes" id="UP001273350"/>
    </source>
</evidence>
<organism evidence="1 2">
    <name type="scientific">Flavobacterium cupriresistens</name>
    <dbReference type="NCBI Taxonomy" id="2893885"/>
    <lineage>
        <taxon>Bacteria</taxon>
        <taxon>Pseudomonadati</taxon>
        <taxon>Bacteroidota</taxon>
        <taxon>Flavobacteriia</taxon>
        <taxon>Flavobacteriales</taxon>
        <taxon>Flavobacteriaceae</taxon>
        <taxon>Flavobacterium</taxon>
    </lineage>
</organism>
<evidence type="ECO:0000313" key="1">
    <source>
        <dbReference type="EMBL" id="MDX6188335.1"/>
    </source>
</evidence>
<reference evidence="1 2" key="1">
    <citation type="submission" date="2023-11" db="EMBL/GenBank/DDBJ databases">
        <title>Unpublished Manusciprt.</title>
        <authorList>
            <person name="Saticioglu I.B."/>
            <person name="Ay H."/>
            <person name="Ajmi N."/>
            <person name="Altun S."/>
            <person name="Duman M."/>
        </authorList>
    </citation>
    <scope>NUCLEOTIDE SEQUENCE [LARGE SCALE GENOMIC DNA]</scope>
    <source>
        <strain evidence="1 2">Fl-318</strain>
    </source>
</reference>
<accession>A0ABU4RA00</accession>
<dbReference type="EMBL" id="JAWXVI010000002">
    <property type="protein sequence ID" value="MDX6188335.1"/>
    <property type="molecule type" value="Genomic_DNA"/>
</dbReference>
<comment type="caution">
    <text evidence="1">The sequence shown here is derived from an EMBL/GenBank/DDBJ whole genome shotgun (WGS) entry which is preliminary data.</text>
</comment>
<gene>
    <name evidence="1" type="ORF">SGQ83_03155</name>
</gene>
<keyword evidence="2" id="KW-1185">Reference proteome</keyword>
<dbReference type="Proteomes" id="UP001273350">
    <property type="component" value="Unassembled WGS sequence"/>
</dbReference>
<proteinExistence type="predicted"/>
<sequence>MKKVIMLFVIVASTLSSCNCKCTKTHLSKDEKEWFSAYKKGQQIIFKSNLGKLDTLFVADKYETYDNKECNCYEVGNLQYNMMHIDFKSRICHNDSYFVSGVSISKDEINKKSFPTFNVFGLFYPDVQVKPIPTESWVVLRTSLKKYTHVYVFEDGINARNFGNNYLKSFYWDKREGLIRYDTGEGEIFELLKK</sequence>
<evidence type="ECO:0008006" key="3">
    <source>
        <dbReference type="Google" id="ProtNLM"/>
    </source>
</evidence>
<dbReference type="RefSeq" id="WP_230001332.1">
    <property type="nucleotide sequence ID" value="NZ_CP087134.1"/>
</dbReference>
<dbReference type="PROSITE" id="PS51257">
    <property type="entry name" value="PROKAR_LIPOPROTEIN"/>
    <property type="match status" value="1"/>
</dbReference>